<evidence type="ECO:0000256" key="4">
    <source>
        <dbReference type="ARBA" id="ARBA00023235"/>
    </source>
</evidence>
<gene>
    <name evidence="9" type="ORF">GDO54_007073</name>
</gene>
<evidence type="ECO:0000256" key="1">
    <source>
        <dbReference type="ARBA" id="ARBA00001166"/>
    </source>
</evidence>
<dbReference type="GO" id="GO:0009982">
    <property type="term" value="F:pseudouridine synthase activity"/>
    <property type="evidence" value="ECO:0007669"/>
    <property type="project" value="InterPro"/>
</dbReference>
<dbReference type="InterPro" id="IPR001656">
    <property type="entry name" value="PsdUridine_synth_TruD"/>
</dbReference>
<evidence type="ECO:0000313" key="10">
    <source>
        <dbReference type="Proteomes" id="UP001181693"/>
    </source>
</evidence>
<keyword evidence="3" id="KW-0507">mRNA processing</keyword>
<dbReference type="InterPro" id="IPR056963">
    <property type="entry name" value="PUS7L_N"/>
</dbReference>
<evidence type="ECO:0000256" key="3">
    <source>
        <dbReference type="ARBA" id="ARBA00022664"/>
    </source>
</evidence>
<dbReference type="Pfam" id="PF01142">
    <property type="entry name" value="TruD"/>
    <property type="match status" value="1"/>
</dbReference>
<evidence type="ECO:0000256" key="7">
    <source>
        <dbReference type="ARBA" id="ARBA00079696"/>
    </source>
</evidence>
<name>A0AAV3AXC7_PYXAD</name>
<protein>
    <recommendedName>
        <fullName evidence="6">Pseudouridylate synthase PUS7L</fullName>
    </recommendedName>
    <alternativeName>
        <fullName evidence="7">Pseudouridylate synthase 7 homolog-like protein</fullName>
    </alternativeName>
</protein>
<dbReference type="InterPro" id="IPR020103">
    <property type="entry name" value="PsdUridine_synth_cat_dom_sf"/>
</dbReference>
<dbReference type="PANTHER" id="PTHR13326:SF21">
    <property type="entry name" value="PSEUDOURIDYLATE SYNTHASE PUS7L"/>
    <property type="match status" value="1"/>
</dbReference>
<comment type="function">
    <text evidence="5">Pseudouridine synthase that catalyzes pseudouridylation of mRNAs.</text>
</comment>
<dbReference type="GO" id="GO:0006397">
    <property type="term" value="P:mRNA processing"/>
    <property type="evidence" value="ECO:0007669"/>
    <property type="project" value="UniProtKB-KW"/>
</dbReference>
<evidence type="ECO:0000313" key="9">
    <source>
        <dbReference type="EMBL" id="DBA31179.1"/>
    </source>
</evidence>
<dbReference type="Pfam" id="PF25094">
    <property type="entry name" value="R3H_PUS7L"/>
    <property type="match status" value="1"/>
</dbReference>
<keyword evidence="10" id="KW-1185">Reference proteome</keyword>
<dbReference type="SUPFAM" id="SSF55120">
    <property type="entry name" value="Pseudouridine synthase"/>
    <property type="match status" value="1"/>
</dbReference>
<dbReference type="Proteomes" id="UP001181693">
    <property type="component" value="Unassembled WGS sequence"/>
</dbReference>
<evidence type="ECO:0000256" key="2">
    <source>
        <dbReference type="ARBA" id="ARBA00007953"/>
    </source>
</evidence>
<dbReference type="InterPro" id="IPR042214">
    <property type="entry name" value="TruD_catalytic"/>
</dbReference>
<feature type="domain" description="TRUD" evidence="8">
    <location>
        <begin position="316"/>
        <end position="535"/>
    </location>
</feature>
<dbReference type="FunFam" id="3.30.2350.20:FF:000005">
    <property type="entry name" value="pseudouridylate synthase 7 homolog-like protein"/>
    <property type="match status" value="1"/>
</dbReference>
<dbReference type="EMBL" id="DYDO01000002">
    <property type="protein sequence ID" value="DBA31179.1"/>
    <property type="molecule type" value="Genomic_DNA"/>
</dbReference>
<dbReference type="InterPro" id="IPR011760">
    <property type="entry name" value="PsdUridine_synth_TruD_insert"/>
</dbReference>
<dbReference type="Pfam" id="PF23943">
    <property type="entry name" value="PUS7L_N"/>
    <property type="match status" value="1"/>
</dbReference>
<evidence type="ECO:0000256" key="6">
    <source>
        <dbReference type="ARBA" id="ARBA00067866"/>
    </source>
</evidence>
<dbReference type="PANTHER" id="PTHR13326">
    <property type="entry name" value="TRNA PSEUDOURIDINE SYNTHASE D"/>
    <property type="match status" value="1"/>
</dbReference>
<dbReference type="PIRSF" id="PIRSF037016">
    <property type="entry name" value="Pseudouridin_synth_euk_prd"/>
    <property type="match status" value="1"/>
</dbReference>
<dbReference type="GO" id="GO:0005634">
    <property type="term" value="C:nucleus"/>
    <property type="evidence" value="ECO:0007669"/>
    <property type="project" value="TreeGrafter"/>
</dbReference>
<evidence type="ECO:0000256" key="5">
    <source>
        <dbReference type="ARBA" id="ARBA00057241"/>
    </source>
</evidence>
<dbReference type="GO" id="GO:0001522">
    <property type="term" value="P:pseudouridine synthesis"/>
    <property type="evidence" value="ECO:0007669"/>
    <property type="project" value="InterPro"/>
</dbReference>
<keyword evidence="4" id="KW-0413">Isomerase</keyword>
<accession>A0AAV3AXC7</accession>
<dbReference type="NCBIfam" id="TIGR00094">
    <property type="entry name" value="tRNA_TruD_broad"/>
    <property type="match status" value="1"/>
</dbReference>
<dbReference type="Gene3D" id="3.30.2350.20">
    <property type="entry name" value="TruD, catalytic domain"/>
    <property type="match status" value="2"/>
</dbReference>
<comment type="caution">
    <text evidence="9">The sequence shown here is derived from an EMBL/GenBank/DDBJ whole genome shotgun (WGS) entry which is preliminary data.</text>
</comment>
<comment type="catalytic activity">
    <reaction evidence="1">
        <text>a uridine in mRNA = a pseudouridine in mRNA</text>
        <dbReference type="Rhea" id="RHEA:56644"/>
        <dbReference type="Rhea" id="RHEA-COMP:14658"/>
        <dbReference type="Rhea" id="RHEA-COMP:14659"/>
        <dbReference type="ChEBI" id="CHEBI:65314"/>
        <dbReference type="ChEBI" id="CHEBI:65315"/>
    </reaction>
</comment>
<organism evidence="9 10">
    <name type="scientific">Pyxicephalus adspersus</name>
    <name type="common">African bullfrog</name>
    <dbReference type="NCBI Taxonomy" id="30357"/>
    <lineage>
        <taxon>Eukaryota</taxon>
        <taxon>Metazoa</taxon>
        <taxon>Chordata</taxon>
        <taxon>Craniata</taxon>
        <taxon>Vertebrata</taxon>
        <taxon>Euteleostomi</taxon>
        <taxon>Amphibia</taxon>
        <taxon>Batrachia</taxon>
        <taxon>Anura</taxon>
        <taxon>Neobatrachia</taxon>
        <taxon>Ranoidea</taxon>
        <taxon>Pyxicephalidae</taxon>
        <taxon>Pyxicephalinae</taxon>
        <taxon>Pyxicephalus</taxon>
    </lineage>
</organism>
<dbReference type="AlphaFoldDB" id="A0AAV3AXC7"/>
<dbReference type="PROSITE" id="PS50984">
    <property type="entry name" value="TRUD"/>
    <property type="match status" value="1"/>
</dbReference>
<reference evidence="9" key="1">
    <citation type="thesis" date="2020" institute="ProQuest LLC" country="789 East Eisenhower Parkway, Ann Arbor, MI, USA">
        <title>Comparative Genomics and Chromosome Evolution.</title>
        <authorList>
            <person name="Mudd A.B."/>
        </authorList>
    </citation>
    <scope>NUCLEOTIDE SEQUENCE</scope>
    <source>
        <strain evidence="9">1538</strain>
        <tissue evidence="9">Blood</tissue>
    </source>
</reference>
<dbReference type="InterPro" id="IPR056961">
    <property type="entry name" value="R3H_PUS7L"/>
</dbReference>
<sequence>MDDGSEGLSSLDCEVGFYNLLNLMLSKDVQKALNNFANSVKSAFESQVKGCDLCELSLGLFPNKDDRAVIHSAVRQTFPILVTFTKNTELLVKPNLDYQELSQLTSEEEAGKFFTFLDAKVQNSTFTFHPDVSKEHRTSVHHFISRKFGKLAETKSFSEKGIDGVQRVSITVRFREKKSSSGKRQRTEEQSEIFTAFTLEKENLETLEAISYLSSVLGVLPSDFSYAGIKDKKAITYQSMVVKKVTPDRMQKIESTLEKRGIKIHNVRPAKCHIHLGQLSGNHFKLILRNVKNHCGDTTNLPQGIEDAVHNVKVRGFLNYYGPQRFGKGLNMQSQEVGLALLKEEMALSVKLFFTPEDCDDPVNKAKRYFFESGDAKGALALMPDFKVRERMMLRALNRYGMSDEGYVRGWLSIPHSMRIFYIHAYCSKIWNEAASYRIATYGLRVVEGDLVFCSDNENQKSSVHIVTATEEADDIYLINQVVLPMPGHSVKYPSNQVGDWYKEALAKAGLQFCKFRVGSLQLNIPGCYRHILKYPRNLSYELLEEDDFQNQGTGKWTNAEVLQSANPLLKLSFELDSSCYATVCLREMMKYYF</sequence>
<dbReference type="CDD" id="cd02576">
    <property type="entry name" value="PseudoU_synth_ScPUS7"/>
    <property type="match status" value="1"/>
</dbReference>
<proteinExistence type="inferred from homology"/>
<dbReference type="GO" id="GO:0003723">
    <property type="term" value="F:RNA binding"/>
    <property type="evidence" value="ECO:0007669"/>
    <property type="project" value="InterPro"/>
</dbReference>
<evidence type="ECO:0000259" key="8">
    <source>
        <dbReference type="PROSITE" id="PS50984"/>
    </source>
</evidence>
<comment type="similarity">
    <text evidence="2">Belongs to the pseudouridine synthase TruD family.</text>
</comment>